<dbReference type="EMBL" id="JAOYOD010000001">
    <property type="protein sequence ID" value="MCV9387361.1"/>
    <property type="molecule type" value="Genomic_DNA"/>
</dbReference>
<organism evidence="4 5">
    <name type="scientific">Reichenbachiella ulvae</name>
    <dbReference type="NCBI Taxonomy" id="2980104"/>
    <lineage>
        <taxon>Bacteria</taxon>
        <taxon>Pseudomonadati</taxon>
        <taxon>Bacteroidota</taxon>
        <taxon>Cytophagia</taxon>
        <taxon>Cytophagales</taxon>
        <taxon>Reichenbachiellaceae</taxon>
        <taxon>Reichenbachiella</taxon>
    </lineage>
</organism>
<reference evidence="4 5" key="1">
    <citation type="submission" date="2022-10" db="EMBL/GenBank/DDBJ databases">
        <title>Comparative genomics and taxonomic characterization of three novel marine species of genus Reichenbachiella exhibiting antioxidant and polysaccharide degradation activities.</title>
        <authorList>
            <person name="Muhammad N."/>
            <person name="Lee Y.-J."/>
            <person name="Ko J."/>
            <person name="Kim S.-G."/>
        </authorList>
    </citation>
    <scope>NUCLEOTIDE SEQUENCE [LARGE SCALE GENOMIC DNA]</scope>
    <source>
        <strain evidence="4 5">ABR2-5</strain>
    </source>
</reference>
<keyword evidence="1 4" id="KW-0378">Hydrolase</keyword>
<sequence>MIDFSTIYKYSIAFSLAVGTFISSCGTEKKSEVQQNRISRPGEYVGYSEAIYAEEYDISSQYVEMRDGVKLAVDIYRPKDKKTGEVIDTPLPVLWMHTPYNRRYSGDTEEKLTVDCYAGTASELVKYGYVVATVDFRGLYGSFGHNEGFNRGEWVGPARNDAYDITEWLAVQPWSDGNIGMWGCSATGGSQMQAATTAPPHLKAMFPMSFDFDTYAFRVPGGIGNPSRWPQPDDGLTSQQRRDRWAATVDGDEDSTLLKAAIKQHEGTIESAGYVPFRDGYSDELTDEASKQWWVKSSPSTYLDKINQSGIAMYMAVNWDEGYTKHGPYFAFNNITNPTKIIMGPGVHCDWFTAQDLTGFDILVEELRFFDYWLKGIDNGIMDEDPVYYFTYNAPKGEEWQTSQEWPLPEEKRVKYYLGEGSIATIQPTDGGQDETRVNYDFKPGTNGKGAIVYETEALSEDVQVTGHPEMSLWISSTATDGDFVATIQDVAPDGSVSSYHIQGQLRASMRKQAEAPYNNLGLPYHSSNTSDEKLLVPGQPTLLEFPILPISMVFKTGHKIQLAISFAGRGTPKIEPAPKVTIYRDAEHPSYLVLPIIE</sequence>
<dbReference type="SUPFAM" id="SSF49785">
    <property type="entry name" value="Galactose-binding domain-like"/>
    <property type="match status" value="1"/>
</dbReference>
<evidence type="ECO:0000313" key="4">
    <source>
        <dbReference type="EMBL" id="MCV9387361.1"/>
    </source>
</evidence>
<evidence type="ECO:0000259" key="3">
    <source>
        <dbReference type="SMART" id="SM00939"/>
    </source>
</evidence>
<feature type="region of interest" description="Disordered" evidence="2">
    <location>
        <begin position="224"/>
        <end position="243"/>
    </location>
</feature>
<dbReference type="GO" id="GO:0016787">
    <property type="term" value="F:hydrolase activity"/>
    <property type="evidence" value="ECO:0007669"/>
    <property type="project" value="UniProtKB-KW"/>
</dbReference>
<evidence type="ECO:0000313" key="5">
    <source>
        <dbReference type="Proteomes" id="UP001300692"/>
    </source>
</evidence>
<dbReference type="InterPro" id="IPR008979">
    <property type="entry name" value="Galactose-bd-like_sf"/>
</dbReference>
<dbReference type="SMART" id="SM00939">
    <property type="entry name" value="PepX_C"/>
    <property type="match status" value="1"/>
</dbReference>
<dbReference type="InterPro" id="IPR029058">
    <property type="entry name" value="AB_hydrolase_fold"/>
</dbReference>
<gene>
    <name evidence="4" type="ORF">N7U62_11845</name>
</gene>
<evidence type="ECO:0000256" key="2">
    <source>
        <dbReference type="SAM" id="MobiDB-lite"/>
    </source>
</evidence>
<dbReference type="Proteomes" id="UP001300692">
    <property type="component" value="Unassembled WGS sequence"/>
</dbReference>
<protein>
    <submittedName>
        <fullName evidence="4">CocE/NonD family hydrolase</fullName>
    </submittedName>
</protein>
<proteinExistence type="predicted"/>
<keyword evidence="5" id="KW-1185">Reference proteome</keyword>
<dbReference type="InterPro" id="IPR000383">
    <property type="entry name" value="Xaa-Pro-like_dom"/>
</dbReference>
<dbReference type="RefSeq" id="WP_264138185.1">
    <property type="nucleotide sequence ID" value="NZ_JAOYOD010000001.1"/>
</dbReference>
<dbReference type="Gene3D" id="1.10.3020.10">
    <property type="entry name" value="alpha-amino acid ester hydrolase ( Helical cap domain)"/>
    <property type="match status" value="1"/>
</dbReference>
<dbReference type="InterPro" id="IPR005674">
    <property type="entry name" value="CocE/Ser_esterase"/>
</dbReference>
<dbReference type="Gene3D" id="2.60.120.260">
    <property type="entry name" value="Galactose-binding domain-like"/>
    <property type="match status" value="1"/>
</dbReference>
<evidence type="ECO:0000256" key="1">
    <source>
        <dbReference type="ARBA" id="ARBA00022801"/>
    </source>
</evidence>
<comment type="caution">
    <text evidence="4">The sequence shown here is derived from an EMBL/GenBank/DDBJ whole genome shotgun (WGS) entry which is preliminary data.</text>
</comment>
<dbReference type="SUPFAM" id="SSF53474">
    <property type="entry name" value="alpha/beta-Hydrolases"/>
    <property type="match status" value="1"/>
</dbReference>
<accession>A0ABT3CUV8</accession>
<dbReference type="NCBIfam" id="TIGR00976">
    <property type="entry name" value="CocE_NonD"/>
    <property type="match status" value="2"/>
</dbReference>
<feature type="domain" description="Xaa-Pro dipeptidyl-peptidase C-terminal" evidence="3">
    <location>
        <begin position="367"/>
        <end position="594"/>
    </location>
</feature>
<dbReference type="Pfam" id="PF02129">
    <property type="entry name" value="Peptidase_S15"/>
    <property type="match status" value="1"/>
</dbReference>
<name>A0ABT3CUV8_9BACT</name>
<dbReference type="Pfam" id="PF08530">
    <property type="entry name" value="PepX_C"/>
    <property type="match status" value="1"/>
</dbReference>
<dbReference type="Gene3D" id="3.40.50.1820">
    <property type="entry name" value="alpha/beta hydrolase"/>
    <property type="match status" value="1"/>
</dbReference>
<dbReference type="InterPro" id="IPR013736">
    <property type="entry name" value="Xaa-Pro_dipept_C"/>
</dbReference>